<keyword evidence="2" id="KW-0472">Membrane</keyword>
<protein>
    <submittedName>
        <fullName evidence="3">Alkaline shock response membrane anchor protein AmaP</fullName>
    </submittedName>
</protein>
<dbReference type="EMBL" id="CP115149">
    <property type="protein sequence ID" value="WBL34791.1"/>
    <property type="molecule type" value="Genomic_DNA"/>
</dbReference>
<dbReference type="Proteomes" id="UP001212803">
    <property type="component" value="Chromosome"/>
</dbReference>
<feature type="region of interest" description="Disordered" evidence="1">
    <location>
        <begin position="192"/>
        <end position="238"/>
    </location>
</feature>
<organism evidence="3 4">
    <name type="scientific">Tepidiforma flava</name>
    <dbReference type="NCBI Taxonomy" id="3004094"/>
    <lineage>
        <taxon>Bacteria</taxon>
        <taxon>Bacillati</taxon>
        <taxon>Chloroflexota</taxon>
        <taxon>Tepidiformia</taxon>
        <taxon>Tepidiformales</taxon>
        <taxon>Tepidiformaceae</taxon>
        <taxon>Tepidiforma</taxon>
    </lineage>
</organism>
<evidence type="ECO:0000256" key="2">
    <source>
        <dbReference type="SAM" id="Phobius"/>
    </source>
</evidence>
<evidence type="ECO:0000313" key="4">
    <source>
        <dbReference type="Proteomes" id="UP001212803"/>
    </source>
</evidence>
<evidence type="ECO:0000313" key="3">
    <source>
        <dbReference type="EMBL" id="WBL34791.1"/>
    </source>
</evidence>
<accession>A0ABY7M250</accession>
<feature type="transmembrane region" description="Helical" evidence="2">
    <location>
        <begin position="53"/>
        <end position="77"/>
    </location>
</feature>
<dbReference type="NCBIfam" id="NF033218">
    <property type="entry name" value="anchor_AmaP"/>
    <property type="match status" value="1"/>
</dbReference>
<keyword evidence="2" id="KW-1133">Transmembrane helix</keyword>
<dbReference type="RefSeq" id="WP_270055319.1">
    <property type="nucleotide sequence ID" value="NZ_CP115149.1"/>
</dbReference>
<reference evidence="3 4" key="1">
    <citation type="journal article" date="2023" name="ISME J.">
        <title>Thermophilic Dehalococcoidia with unusual traits shed light on an unexpected past.</title>
        <authorList>
            <person name="Palmer M."/>
            <person name="Covington J.K."/>
            <person name="Zhou E.M."/>
            <person name="Thomas S.C."/>
            <person name="Habib N."/>
            <person name="Seymour C.O."/>
            <person name="Lai D."/>
            <person name="Johnston J."/>
            <person name="Hashimi A."/>
            <person name="Jiao J.Y."/>
            <person name="Muok A.R."/>
            <person name="Liu L."/>
            <person name="Xian W.D."/>
            <person name="Zhi X.Y."/>
            <person name="Li M.M."/>
            <person name="Silva L.P."/>
            <person name="Bowen B.P."/>
            <person name="Louie K."/>
            <person name="Briegel A."/>
            <person name="Pett-Ridge J."/>
            <person name="Weber P.K."/>
            <person name="Tocheva E.I."/>
            <person name="Woyke T."/>
            <person name="Northen T.R."/>
            <person name="Mayali X."/>
            <person name="Li W.J."/>
            <person name="Hedlund B.P."/>
        </authorList>
    </citation>
    <scope>NUCLEOTIDE SEQUENCE [LARGE SCALE GENOMIC DNA]</scope>
    <source>
        <strain evidence="3 4">YIM 72310</strain>
    </source>
</reference>
<gene>
    <name evidence="3" type="primary">amaP</name>
    <name evidence="3" type="ORF">O0235_08275</name>
</gene>
<keyword evidence="2" id="KW-0812">Transmembrane</keyword>
<name>A0ABY7M250_9CHLR</name>
<keyword evidence="4" id="KW-1185">Reference proteome</keyword>
<evidence type="ECO:0000256" key="1">
    <source>
        <dbReference type="SAM" id="MobiDB-lite"/>
    </source>
</evidence>
<dbReference type="PROSITE" id="PS51257">
    <property type="entry name" value="PROKAR_LIPOPROTEIN"/>
    <property type="match status" value="1"/>
</dbReference>
<sequence length="238" mass="24953">MNAVRRLLLAVYSVLLLAACGGLFALAWNQDKKLDIQVGDFNLQAFVVSSDGARLVFGLVLAAVAVVAFLSLLAAVWRSGAPRSRGVLALRQEDGGTVEISAATLEAILRDALQALPEVRRAEPRVDVRSGAVESHIDATIEPSVSIAMATKVMVDTVHAVLREQVGVTSVRRPAIRITYDELAARPAGMAPARPAYAPVPPPPPAGGGQAAPPAPIFPAARGVEPPESPDPEQRPDA</sequence>
<proteinExistence type="predicted"/>